<dbReference type="InterPro" id="IPR045861">
    <property type="entry name" value="CorA_cytoplasmic_dom"/>
</dbReference>
<dbReference type="PANTHER" id="PTHR47891">
    <property type="entry name" value="TRANSPORTER-RELATED"/>
    <property type="match status" value="1"/>
</dbReference>
<dbReference type="Gene3D" id="3.30.460.20">
    <property type="entry name" value="CorA soluble domain-like"/>
    <property type="match status" value="1"/>
</dbReference>
<evidence type="ECO:0000256" key="2">
    <source>
        <dbReference type="ARBA" id="ARBA00009765"/>
    </source>
</evidence>
<accession>A0A556RC04</accession>
<comment type="similarity">
    <text evidence="2">Belongs to the CorA metal ion transporter (MIT) (TC 1.A.35) family.</text>
</comment>
<dbReference type="Gene3D" id="1.20.58.340">
    <property type="entry name" value="Magnesium transport protein CorA, transmembrane region"/>
    <property type="match status" value="2"/>
</dbReference>
<dbReference type="SUPFAM" id="SSF144083">
    <property type="entry name" value="Magnesium transport protein CorA, transmembrane region"/>
    <property type="match status" value="1"/>
</dbReference>
<evidence type="ECO:0000256" key="3">
    <source>
        <dbReference type="ARBA" id="ARBA00022692"/>
    </source>
</evidence>
<dbReference type="CDD" id="cd12827">
    <property type="entry name" value="EcCorA_ZntB-like_u2"/>
    <property type="match status" value="1"/>
</dbReference>
<comment type="caution">
    <text evidence="7">The sequence shown here is derived from an EMBL/GenBank/DDBJ whole genome shotgun (WGS) entry which is preliminary data.</text>
</comment>
<sequence length="316" mass="36199">MMRVFSTMNGQIEQIGKASKGSWICLSAPTDVELANVSQTTGIDLADLRAPLDDEERSRVDVEDEYTMVIVDIPRAEERDGRDYYETIPLSIIVTEDLIVTVCMQDTVLLHPFMEGTIRGFNTFMKSRFILQILYRNATLYLRYLRIIDRESDRLELKLRHSMQNREILMLLELNKTLVYFATSLKSNEIVLEKLTGLERIKRYPDDEDLLGDVITENKQAIEMANIYSSVLSNMTDAFASIVSNNVNNVMRIFTIISISLSVPTLIFSMYGMNFNQGMFGMPFTDKPWGFAVVVILSGLLTALVTWFLTRSRMFK</sequence>
<dbReference type="EMBL" id="VMHJ01000001">
    <property type="protein sequence ID" value="TSJ86406.1"/>
    <property type="molecule type" value="Genomic_DNA"/>
</dbReference>
<dbReference type="PANTHER" id="PTHR47891:SF2">
    <property type="entry name" value="MAGNESIUM AND COBALT TRANSPORTER"/>
    <property type="match status" value="1"/>
</dbReference>
<dbReference type="SUPFAM" id="SSF143865">
    <property type="entry name" value="CorA soluble domain-like"/>
    <property type="match status" value="1"/>
</dbReference>
<keyword evidence="5 6" id="KW-0472">Membrane</keyword>
<evidence type="ECO:0000256" key="6">
    <source>
        <dbReference type="SAM" id="Phobius"/>
    </source>
</evidence>
<dbReference type="InterPro" id="IPR047199">
    <property type="entry name" value="CorA-like"/>
</dbReference>
<comment type="subcellular location">
    <subcellularLocation>
        <location evidence="1">Membrane</location>
        <topology evidence="1">Multi-pass membrane protein</topology>
    </subcellularLocation>
</comment>
<feature type="transmembrane region" description="Helical" evidence="6">
    <location>
        <begin position="253"/>
        <end position="271"/>
    </location>
</feature>
<dbReference type="GO" id="GO:0046873">
    <property type="term" value="F:metal ion transmembrane transporter activity"/>
    <property type="evidence" value="ECO:0007669"/>
    <property type="project" value="InterPro"/>
</dbReference>
<evidence type="ECO:0000256" key="4">
    <source>
        <dbReference type="ARBA" id="ARBA00022989"/>
    </source>
</evidence>
<keyword evidence="4 6" id="KW-1133">Transmembrane helix</keyword>
<dbReference type="InterPro" id="IPR002523">
    <property type="entry name" value="MgTranspt_CorA/ZnTranspt_ZntB"/>
</dbReference>
<evidence type="ECO:0000256" key="1">
    <source>
        <dbReference type="ARBA" id="ARBA00004141"/>
    </source>
</evidence>
<reference evidence="7 8" key="1">
    <citation type="submission" date="2019-07" db="EMBL/GenBank/DDBJ databases">
        <title>Bifidobacterium asteroides genomes.</title>
        <authorList>
            <person name="Zheng H."/>
        </authorList>
    </citation>
    <scope>NUCLEOTIDE SEQUENCE [LARGE SCALE GENOMIC DNA]</scope>
    <source>
        <strain evidence="7 8">W8111</strain>
    </source>
</reference>
<evidence type="ECO:0000313" key="8">
    <source>
        <dbReference type="Proteomes" id="UP000317536"/>
    </source>
</evidence>
<protein>
    <submittedName>
        <fullName evidence="7">Magnesium transporter CorA family protein</fullName>
    </submittedName>
</protein>
<evidence type="ECO:0000256" key="5">
    <source>
        <dbReference type="ARBA" id="ARBA00023136"/>
    </source>
</evidence>
<dbReference type="AlphaFoldDB" id="A0A556RC04"/>
<dbReference type="InterPro" id="IPR045863">
    <property type="entry name" value="CorA_TM1_TM2"/>
</dbReference>
<name>A0A556RC04_9BIFI</name>
<proteinExistence type="inferred from homology"/>
<dbReference type="Pfam" id="PF01544">
    <property type="entry name" value="CorA"/>
    <property type="match status" value="1"/>
</dbReference>
<dbReference type="GO" id="GO:0016020">
    <property type="term" value="C:membrane"/>
    <property type="evidence" value="ECO:0007669"/>
    <property type="project" value="UniProtKB-SubCell"/>
</dbReference>
<evidence type="ECO:0000313" key="7">
    <source>
        <dbReference type="EMBL" id="TSJ86406.1"/>
    </source>
</evidence>
<keyword evidence="3 6" id="KW-0812">Transmembrane</keyword>
<organism evidence="7 8">
    <name type="scientific">Bifidobacterium asteroides</name>
    <dbReference type="NCBI Taxonomy" id="1684"/>
    <lineage>
        <taxon>Bacteria</taxon>
        <taxon>Bacillati</taxon>
        <taxon>Actinomycetota</taxon>
        <taxon>Actinomycetes</taxon>
        <taxon>Bifidobacteriales</taxon>
        <taxon>Bifidobacteriaceae</taxon>
        <taxon>Bifidobacterium</taxon>
    </lineage>
</organism>
<dbReference type="Proteomes" id="UP000317536">
    <property type="component" value="Unassembled WGS sequence"/>
</dbReference>
<feature type="transmembrane region" description="Helical" evidence="6">
    <location>
        <begin position="291"/>
        <end position="310"/>
    </location>
</feature>
<dbReference type="OrthoDB" id="9803416at2"/>
<gene>
    <name evidence="7" type="ORF">FPK29_01595</name>
</gene>